<keyword evidence="4" id="KW-1185">Reference proteome</keyword>
<proteinExistence type="predicted"/>
<sequence length="224" mass="25261">MKFKNTFFGFLKTLLLVAVFYGGSLYADGHMFLDLQNYQHVTNNSPYFFEIDPTTGNLVKVIDANNSFQFKTYNLGLTADVELYKAEVRPVLLRWGEGGAPLDEDFYSASSLSETLVSDVRHDIKGLFQGEVHVATYEGRIESVSYVKNIVVEVPEIKAIVANPWGMIKGQITNVKGAGSSLLDYMLQKFKNRGAERVRLYSIRDRYYLDRGWQRGIGNGACGR</sequence>
<evidence type="ECO:0000313" key="2">
    <source>
        <dbReference type="EMBL" id="CAB5498080.1"/>
    </source>
</evidence>
<dbReference type="EMBL" id="CAESAQ020000046">
    <property type="protein sequence ID" value="CAB5498080.1"/>
    <property type="molecule type" value="Genomic_DNA"/>
</dbReference>
<accession>A0A3G3INI8</accession>
<reference evidence="1 3" key="1">
    <citation type="submission" date="2017-11" db="EMBL/GenBank/DDBJ databases">
        <title>Genome sequence of the bacterial symbiont EPR9N from a vent mussel Bathymodiolus thermophilus.</title>
        <authorList>
            <person name="Won Y.-J."/>
        </authorList>
    </citation>
    <scope>NUCLEOTIDE SEQUENCE [LARGE SCALE GENOMIC DNA]</scope>
    <source>
        <strain evidence="1 3">EPR9N</strain>
    </source>
</reference>
<dbReference type="Proteomes" id="UP000278334">
    <property type="component" value="Chromosome"/>
</dbReference>
<dbReference type="KEGG" id="bthg:MS2017_1458"/>
<evidence type="ECO:0000313" key="4">
    <source>
        <dbReference type="Proteomes" id="UP000643672"/>
    </source>
</evidence>
<evidence type="ECO:0000313" key="3">
    <source>
        <dbReference type="Proteomes" id="UP000278334"/>
    </source>
</evidence>
<organism evidence="1 3">
    <name type="scientific">Bathymodiolus thermophilus thioautotrophic gill symbiont</name>
    <dbReference type="NCBI Taxonomy" id="2360"/>
    <lineage>
        <taxon>Bacteria</taxon>
        <taxon>Pseudomonadati</taxon>
        <taxon>Pseudomonadota</taxon>
        <taxon>Gammaproteobacteria</taxon>
        <taxon>sulfur-oxidizing symbionts</taxon>
    </lineage>
</organism>
<dbReference type="SUPFAM" id="SSF55729">
    <property type="entry name" value="Acyl-CoA N-acyltransferases (Nat)"/>
    <property type="match status" value="1"/>
</dbReference>
<reference evidence="2 4" key="2">
    <citation type="submission" date="2020-05" db="EMBL/GenBank/DDBJ databases">
        <authorList>
            <person name="Petersen J."/>
            <person name="Sayavedra L."/>
        </authorList>
    </citation>
    <scope>NUCLEOTIDE SEQUENCE [LARGE SCALE GENOMIC DNA]</scope>
    <source>
        <strain evidence="2">B thermophilus SOXS</strain>
    </source>
</reference>
<gene>
    <name evidence="1" type="ORF">MS2017_1458</name>
    <name evidence="2" type="ORF">THERMOS_780</name>
</gene>
<dbReference type="AlphaFoldDB" id="A0A3G3INI8"/>
<dbReference type="RefSeq" id="WP_122951777.1">
    <property type="nucleotide sequence ID" value="NZ_CAESAQ020000046.1"/>
</dbReference>
<evidence type="ECO:0000313" key="1">
    <source>
        <dbReference type="EMBL" id="AYQ57144.1"/>
    </source>
</evidence>
<dbReference type="Proteomes" id="UP000643672">
    <property type="component" value="Unassembled WGS sequence"/>
</dbReference>
<dbReference type="InterPro" id="IPR016181">
    <property type="entry name" value="Acyl_CoA_acyltransferase"/>
</dbReference>
<protein>
    <submittedName>
        <fullName evidence="1">Uncharacterized protein</fullName>
    </submittedName>
</protein>
<dbReference type="EMBL" id="CP024634">
    <property type="protein sequence ID" value="AYQ57144.1"/>
    <property type="molecule type" value="Genomic_DNA"/>
</dbReference>
<name>A0A3G3INI8_9GAMM</name>